<dbReference type="EMBL" id="MIGC01001332">
    <property type="protein sequence ID" value="PHJ23044.1"/>
    <property type="molecule type" value="Genomic_DNA"/>
</dbReference>
<protein>
    <recommendedName>
        <fullName evidence="4">Secreted protein</fullName>
    </recommendedName>
</protein>
<dbReference type="AlphaFoldDB" id="A0A2C6L6G3"/>
<comment type="caution">
    <text evidence="2">The sequence shown here is derived from an EMBL/GenBank/DDBJ whole genome shotgun (WGS) entry which is preliminary data.</text>
</comment>
<evidence type="ECO:0008006" key="4">
    <source>
        <dbReference type="Google" id="ProtNLM"/>
    </source>
</evidence>
<dbReference type="GeneID" id="94426511"/>
<evidence type="ECO:0000313" key="3">
    <source>
        <dbReference type="Proteomes" id="UP000221165"/>
    </source>
</evidence>
<keyword evidence="3" id="KW-1185">Reference proteome</keyword>
<accession>A0A2C6L6G3</accession>
<dbReference type="VEuPathDB" id="ToxoDB:CSUI_003102"/>
<feature type="chain" id="PRO_5012744996" description="Secreted protein" evidence="1">
    <location>
        <begin position="28"/>
        <end position="76"/>
    </location>
</feature>
<reference evidence="2 3" key="1">
    <citation type="journal article" date="2017" name="Int. J. Parasitol.">
        <title>The genome of the protozoan parasite Cystoisospora suis and a reverse vaccinology approach to identify vaccine candidates.</title>
        <authorList>
            <person name="Palmieri N."/>
            <person name="Shrestha A."/>
            <person name="Ruttkowski B."/>
            <person name="Beck T."/>
            <person name="Vogl C."/>
            <person name="Tomley F."/>
            <person name="Blake D.P."/>
            <person name="Joachim A."/>
        </authorList>
    </citation>
    <scope>NUCLEOTIDE SEQUENCE [LARGE SCALE GENOMIC DNA]</scope>
    <source>
        <strain evidence="2 3">Wien I</strain>
    </source>
</reference>
<gene>
    <name evidence="2" type="ORF">CSUI_003102</name>
</gene>
<dbReference type="Proteomes" id="UP000221165">
    <property type="component" value="Unassembled WGS sequence"/>
</dbReference>
<evidence type="ECO:0000313" key="2">
    <source>
        <dbReference type="EMBL" id="PHJ23044.1"/>
    </source>
</evidence>
<dbReference type="RefSeq" id="XP_067924721.1">
    <property type="nucleotide sequence ID" value="XM_068063300.1"/>
</dbReference>
<organism evidence="2 3">
    <name type="scientific">Cystoisospora suis</name>
    <dbReference type="NCBI Taxonomy" id="483139"/>
    <lineage>
        <taxon>Eukaryota</taxon>
        <taxon>Sar</taxon>
        <taxon>Alveolata</taxon>
        <taxon>Apicomplexa</taxon>
        <taxon>Conoidasida</taxon>
        <taxon>Coccidia</taxon>
        <taxon>Eucoccidiorida</taxon>
        <taxon>Eimeriorina</taxon>
        <taxon>Sarcocystidae</taxon>
        <taxon>Cystoisospora</taxon>
    </lineage>
</organism>
<evidence type="ECO:0000256" key="1">
    <source>
        <dbReference type="SAM" id="SignalP"/>
    </source>
</evidence>
<proteinExistence type="predicted"/>
<feature type="signal peptide" evidence="1">
    <location>
        <begin position="1"/>
        <end position="27"/>
    </location>
</feature>
<name>A0A2C6L6G3_9APIC</name>
<keyword evidence="1" id="KW-0732">Signal</keyword>
<sequence>MKRVPSLSLSLGFLSWRLFYLFSISRSSSPAASRSVFLRYIIHRYEFIDIYSNRCTAEVQIYSRGYTLRTAVAWSC</sequence>